<feature type="domain" description="RmlD-like substrate binding" evidence="3">
    <location>
        <begin position="1"/>
        <end position="272"/>
    </location>
</feature>
<dbReference type="InterPro" id="IPR005913">
    <property type="entry name" value="dTDP_dehydrorham_reduct"/>
</dbReference>
<dbReference type="PANTHER" id="PTHR10491:SF4">
    <property type="entry name" value="METHIONINE ADENOSYLTRANSFERASE 2 SUBUNIT BETA"/>
    <property type="match status" value="1"/>
</dbReference>
<dbReference type="SUPFAM" id="SSF51735">
    <property type="entry name" value="NAD(P)-binding Rossmann-fold domains"/>
    <property type="match status" value="1"/>
</dbReference>
<keyword evidence="2 4" id="KW-0560">Oxidoreductase</keyword>
<sequence>MRLLVTGAAGMLGTDVVAAARSHDVVALARADLDITHADAVRAALRDVRPDAVINCAAWTNVDLAESEEEQATLINGDGAGHLAAAAAEVGAHIVHVSTDYVFNGAATTPYPEDAPTGPIGAYGRSKLAGEIAVADAAPSGHAIVRTAWVFGPHGKNFVDTMLRLGADRDELTVVDDQLGCPTYTGHLAPALVEIAVERTQGVLHVAGGGSCTWWELACATFERAGLRLTVHRGTTAGFNAPAPRPAYSVLGSTRSDAPVLPAWQEGLAAHLIAREVLAS</sequence>
<comment type="caution">
    <text evidence="4">The sequence shown here is derived from an EMBL/GenBank/DDBJ whole genome shotgun (WGS) entry which is preliminary data.</text>
</comment>
<name>A0A9X3MUD4_9ACTN</name>
<evidence type="ECO:0000259" key="3">
    <source>
        <dbReference type="Pfam" id="PF04321"/>
    </source>
</evidence>
<accession>A0A9X3MUD4</accession>
<dbReference type="CDD" id="cd05254">
    <property type="entry name" value="dTDP_HR_like_SDR_e"/>
    <property type="match status" value="1"/>
</dbReference>
<comment type="similarity">
    <text evidence="1 2">Belongs to the dTDP-4-dehydrorhamnose reductase family.</text>
</comment>
<evidence type="ECO:0000313" key="4">
    <source>
        <dbReference type="EMBL" id="MDA0163206.1"/>
    </source>
</evidence>
<comment type="function">
    <text evidence="2">Catalyzes the reduction of dTDP-6-deoxy-L-lyxo-4-hexulose to yield dTDP-L-rhamnose.</text>
</comment>
<dbReference type="Pfam" id="PF04321">
    <property type="entry name" value="RmlD_sub_bind"/>
    <property type="match status" value="1"/>
</dbReference>
<dbReference type="RefSeq" id="WP_270042448.1">
    <property type="nucleotide sequence ID" value="NZ_JAPDOD010000023.1"/>
</dbReference>
<dbReference type="InterPro" id="IPR029903">
    <property type="entry name" value="RmlD-like-bd"/>
</dbReference>
<dbReference type="EMBL" id="JAPDOD010000023">
    <property type="protein sequence ID" value="MDA0163206.1"/>
    <property type="molecule type" value="Genomic_DNA"/>
</dbReference>
<dbReference type="Gene3D" id="3.40.50.720">
    <property type="entry name" value="NAD(P)-binding Rossmann-like Domain"/>
    <property type="match status" value="1"/>
</dbReference>
<dbReference type="PANTHER" id="PTHR10491">
    <property type="entry name" value="DTDP-4-DEHYDRORHAMNOSE REDUCTASE"/>
    <property type="match status" value="1"/>
</dbReference>
<dbReference type="InterPro" id="IPR036291">
    <property type="entry name" value="NAD(P)-bd_dom_sf"/>
</dbReference>
<protein>
    <recommendedName>
        <fullName evidence="2">dTDP-4-dehydrorhamnose reductase</fullName>
        <ecNumber evidence="2">1.1.1.133</ecNumber>
    </recommendedName>
</protein>
<evidence type="ECO:0000313" key="5">
    <source>
        <dbReference type="Proteomes" id="UP001149140"/>
    </source>
</evidence>
<reference evidence="4" key="1">
    <citation type="submission" date="2022-10" db="EMBL/GenBank/DDBJ databases">
        <title>The WGS of Solirubrobacter ginsenosidimutans DSM 21036.</title>
        <authorList>
            <person name="Jiang Z."/>
        </authorList>
    </citation>
    <scope>NUCLEOTIDE SEQUENCE</scope>
    <source>
        <strain evidence="4">DSM 21036</strain>
    </source>
</reference>
<organism evidence="4 5">
    <name type="scientific">Solirubrobacter ginsenosidimutans</name>
    <dbReference type="NCBI Taxonomy" id="490573"/>
    <lineage>
        <taxon>Bacteria</taxon>
        <taxon>Bacillati</taxon>
        <taxon>Actinomycetota</taxon>
        <taxon>Thermoleophilia</taxon>
        <taxon>Solirubrobacterales</taxon>
        <taxon>Solirubrobacteraceae</taxon>
        <taxon>Solirubrobacter</taxon>
    </lineage>
</organism>
<gene>
    <name evidence="4" type="primary">rfbD</name>
    <name evidence="4" type="ORF">OM076_23230</name>
</gene>
<keyword evidence="5" id="KW-1185">Reference proteome</keyword>
<dbReference type="Gene3D" id="3.90.25.10">
    <property type="entry name" value="UDP-galactose 4-epimerase, domain 1"/>
    <property type="match status" value="1"/>
</dbReference>
<evidence type="ECO:0000256" key="2">
    <source>
        <dbReference type="RuleBase" id="RU364082"/>
    </source>
</evidence>
<dbReference type="EC" id="1.1.1.133" evidence="2"/>
<dbReference type="AlphaFoldDB" id="A0A9X3MUD4"/>
<proteinExistence type="inferred from homology"/>
<comment type="pathway">
    <text evidence="2">Carbohydrate biosynthesis; dTDP-L-rhamnose biosynthesis.</text>
</comment>
<dbReference type="GO" id="GO:0008831">
    <property type="term" value="F:dTDP-4-dehydrorhamnose reductase activity"/>
    <property type="evidence" value="ECO:0007669"/>
    <property type="project" value="UniProtKB-EC"/>
</dbReference>
<dbReference type="NCBIfam" id="TIGR01214">
    <property type="entry name" value="rmlD"/>
    <property type="match status" value="1"/>
</dbReference>
<keyword evidence="2" id="KW-0521">NADP</keyword>
<dbReference type="Proteomes" id="UP001149140">
    <property type="component" value="Unassembled WGS sequence"/>
</dbReference>
<evidence type="ECO:0000256" key="1">
    <source>
        <dbReference type="ARBA" id="ARBA00010944"/>
    </source>
</evidence>